<name>A0ABS4SEX6_9PROT</name>
<feature type="region of interest" description="Disordered" evidence="1">
    <location>
        <begin position="1"/>
        <end position="91"/>
    </location>
</feature>
<feature type="compositionally biased region" description="Low complexity" evidence="1">
    <location>
        <begin position="277"/>
        <end position="286"/>
    </location>
</feature>
<reference evidence="2 3" key="1">
    <citation type="submission" date="2021-03" db="EMBL/GenBank/DDBJ databases">
        <title>Genomic Encyclopedia of Type Strains, Phase III (KMG-III): the genomes of soil and plant-associated and newly described type strains.</title>
        <authorList>
            <person name="Whitman W."/>
        </authorList>
    </citation>
    <scope>NUCLEOTIDE SEQUENCE [LARGE SCALE GENOMIC DNA]</scope>
    <source>
        <strain evidence="2 3">IMMIB AFH-6</strain>
    </source>
</reference>
<dbReference type="Proteomes" id="UP000781958">
    <property type="component" value="Unassembled WGS sequence"/>
</dbReference>
<organism evidence="2 3">
    <name type="scientific">Azospirillum rugosum</name>
    <dbReference type="NCBI Taxonomy" id="416170"/>
    <lineage>
        <taxon>Bacteria</taxon>
        <taxon>Pseudomonadati</taxon>
        <taxon>Pseudomonadota</taxon>
        <taxon>Alphaproteobacteria</taxon>
        <taxon>Rhodospirillales</taxon>
        <taxon>Azospirillaceae</taxon>
        <taxon>Azospirillum</taxon>
    </lineage>
</organism>
<feature type="compositionally biased region" description="Polar residues" evidence="1">
    <location>
        <begin position="26"/>
        <end position="49"/>
    </location>
</feature>
<evidence type="ECO:0000256" key="1">
    <source>
        <dbReference type="SAM" id="MobiDB-lite"/>
    </source>
</evidence>
<feature type="region of interest" description="Disordered" evidence="1">
    <location>
        <begin position="214"/>
        <end position="363"/>
    </location>
</feature>
<feature type="compositionally biased region" description="Gly residues" evidence="1">
    <location>
        <begin position="8"/>
        <end position="19"/>
    </location>
</feature>
<protein>
    <submittedName>
        <fullName evidence="2">ElaB/YqjD/DUF883 family membrane-anchored ribosome-binding protein</fullName>
    </submittedName>
</protein>
<evidence type="ECO:0000313" key="2">
    <source>
        <dbReference type="EMBL" id="MBP2290497.1"/>
    </source>
</evidence>
<comment type="caution">
    <text evidence="2">The sequence shown here is derived from an EMBL/GenBank/DDBJ whole genome shotgun (WGS) entry which is preliminary data.</text>
</comment>
<feature type="compositionally biased region" description="Polar residues" evidence="1">
    <location>
        <begin position="341"/>
        <end position="353"/>
    </location>
</feature>
<dbReference type="RefSeq" id="WP_209762624.1">
    <property type="nucleotide sequence ID" value="NZ_JAGINP010000001.1"/>
</dbReference>
<feature type="compositionally biased region" description="Polar residues" evidence="1">
    <location>
        <begin position="243"/>
        <end position="254"/>
    </location>
</feature>
<keyword evidence="3" id="KW-1185">Reference proteome</keyword>
<feature type="compositionally biased region" description="Low complexity" evidence="1">
    <location>
        <begin position="294"/>
        <end position="313"/>
    </location>
</feature>
<sequence>MADRDTSGIGGGFGAGTGGPNRKDQNSTGQNGTSQPGSQPNATRQQAGGQHNDMGRMSNTDRNSSASNAMGNNSTSNNSTGNNPSDRMTGDVSRMADDATQAGRDSISSAQGRIRSLLEQQSHRAADQLGSVANALHKAAEQLNDENNGAAARYAGQAADRVEQVADMLRTSSVDDMVGQVERFARRQPEVFVGAAFAVGFLFARFIKSSGDRRFQGQGGYRAPTSRMTSDRMSGFGHDDRSSFSAGRSATASGMGTGMVSGAGRDTGRGMAGGIAGSTAAGSSSAYDRNHATAGAAPPRASLNAATAATSAARTRDAAQLVAGSTGTTGIGSGQTNQGQANQGSAGANSTPVTGVKPQGTLP</sequence>
<feature type="compositionally biased region" description="Low complexity" evidence="1">
    <location>
        <begin position="63"/>
        <end position="83"/>
    </location>
</feature>
<proteinExistence type="predicted"/>
<gene>
    <name evidence="2" type="ORF">J2851_000234</name>
</gene>
<evidence type="ECO:0000313" key="3">
    <source>
        <dbReference type="Proteomes" id="UP000781958"/>
    </source>
</evidence>
<dbReference type="EMBL" id="JAGINP010000001">
    <property type="protein sequence ID" value="MBP2290497.1"/>
    <property type="molecule type" value="Genomic_DNA"/>
</dbReference>
<accession>A0ABS4SEX6</accession>